<organism evidence="2 3">
    <name type="scientific">Leptidea sinapis</name>
    <dbReference type="NCBI Taxonomy" id="189913"/>
    <lineage>
        <taxon>Eukaryota</taxon>
        <taxon>Metazoa</taxon>
        <taxon>Ecdysozoa</taxon>
        <taxon>Arthropoda</taxon>
        <taxon>Hexapoda</taxon>
        <taxon>Insecta</taxon>
        <taxon>Pterygota</taxon>
        <taxon>Neoptera</taxon>
        <taxon>Endopterygota</taxon>
        <taxon>Lepidoptera</taxon>
        <taxon>Glossata</taxon>
        <taxon>Ditrysia</taxon>
        <taxon>Papilionoidea</taxon>
        <taxon>Pieridae</taxon>
        <taxon>Dismorphiinae</taxon>
        <taxon>Leptidea</taxon>
    </lineage>
</organism>
<dbReference type="AlphaFoldDB" id="A0A5E4QDG9"/>
<feature type="transmembrane region" description="Helical" evidence="1">
    <location>
        <begin position="20"/>
        <end position="37"/>
    </location>
</feature>
<protein>
    <recommendedName>
        <fullName evidence="4">Gustatory receptor</fullName>
    </recommendedName>
</protein>
<dbReference type="EMBL" id="FZQP02002225">
    <property type="protein sequence ID" value="VVC95036.1"/>
    <property type="molecule type" value="Genomic_DNA"/>
</dbReference>
<proteinExistence type="predicted"/>
<feature type="transmembrane region" description="Helical" evidence="1">
    <location>
        <begin position="49"/>
        <end position="71"/>
    </location>
</feature>
<feature type="transmembrane region" description="Helical" evidence="1">
    <location>
        <begin position="77"/>
        <end position="101"/>
    </location>
</feature>
<feature type="transmembrane region" description="Helical" evidence="1">
    <location>
        <begin position="122"/>
        <end position="142"/>
    </location>
</feature>
<accession>A0A5E4QDG9</accession>
<sequence length="323" mass="38261">MQLTKTFGAFTKSNHSTLCIYKPFLIAMFICGYNYRIFKFNFMFRILSYFYSIILLIIISYSTFMCCNVFTNISQLFSLLEFVSSVLVVMIYSSKLILFFNKLGSIDSILRINTRVYVSHRNSAIIVAILLWLMRISFTLLHCLSYNCYTRDKLILFLINILSSFALDVTRVWRYTLLKMIGHRIKLLRIRLEEMPEQNIFLYVTKMKGVTANKMKMGLSLYRNIADAPLQLLILTTIHLIHITFLIFAPCIVIERYSVEVDRIQFFLVHRLLDEKDSTIKEEVKEFLKYTERRPFQFKIWRCIPVNIILPLEIMYLSYSTII</sequence>
<reference evidence="2 3" key="1">
    <citation type="submission" date="2017-07" db="EMBL/GenBank/DDBJ databases">
        <authorList>
            <person name="Talla V."/>
            <person name="Backstrom N."/>
        </authorList>
    </citation>
    <scope>NUCLEOTIDE SEQUENCE [LARGE SCALE GENOMIC DNA]</scope>
</reference>
<evidence type="ECO:0000313" key="2">
    <source>
        <dbReference type="EMBL" id="VVC95036.1"/>
    </source>
</evidence>
<evidence type="ECO:0000256" key="1">
    <source>
        <dbReference type="SAM" id="Phobius"/>
    </source>
</evidence>
<evidence type="ECO:0008006" key="4">
    <source>
        <dbReference type="Google" id="ProtNLM"/>
    </source>
</evidence>
<name>A0A5E4QDG9_9NEOP</name>
<evidence type="ECO:0000313" key="3">
    <source>
        <dbReference type="Proteomes" id="UP000324832"/>
    </source>
</evidence>
<dbReference type="Proteomes" id="UP000324832">
    <property type="component" value="Unassembled WGS sequence"/>
</dbReference>
<feature type="non-terminal residue" evidence="2">
    <location>
        <position position="323"/>
    </location>
</feature>
<feature type="transmembrane region" description="Helical" evidence="1">
    <location>
        <begin position="230"/>
        <end position="249"/>
    </location>
</feature>
<keyword evidence="3" id="KW-1185">Reference proteome</keyword>
<feature type="transmembrane region" description="Helical" evidence="1">
    <location>
        <begin position="154"/>
        <end position="173"/>
    </location>
</feature>
<keyword evidence="1" id="KW-0812">Transmembrane</keyword>
<keyword evidence="1" id="KW-0472">Membrane</keyword>
<gene>
    <name evidence="2" type="ORF">LSINAPIS_LOCUS6846</name>
</gene>
<keyword evidence="1" id="KW-1133">Transmembrane helix</keyword>